<comment type="similarity">
    <text evidence="1 3">Belongs to the type-B carboxylesterase/lipase family.</text>
</comment>
<dbReference type="PANTHER" id="PTHR11559">
    <property type="entry name" value="CARBOXYLESTERASE"/>
    <property type="match status" value="1"/>
</dbReference>
<evidence type="ECO:0000256" key="2">
    <source>
        <dbReference type="ARBA" id="ARBA00022801"/>
    </source>
</evidence>
<sequence length="65" mass="6594">MGNYGYFDQLAALKWVQRNIAAFGGDPHKVTIAGESAGGGAVHALVTSPFTTGLFRGAIVQSGGG</sequence>
<dbReference type="InterPro" id="IPR029058">
    <property type="entry name" value="AB_hydrolase_fold"/>
</dbReference>
<name>A0ABW1EMV7_9BACT</name>
<evidence type="ECO:0000256" key="1">
    <source>
        <dbReference type="ARBA" id="ARBA00005964"/>
    </source>
</evidence>
<dbReference type="EC" id="3.1.1.-" evidence="3"/>
<organism evidence="5 6">
    <name type="scientific">Acidicapsa dinghuensis</name>
    <dbReference type="NCBI Taxonomy" id="2218256"/>
    <lineage>
        <taxon>Bacteria</taxon>
        <taxon>Pseudomonadati</taxon>
        <taxon>Acidobacteriota</taxon>
        <taxon>Terriglobia</taxon>
        <taxon>Terriglobales</taxon>
        <taxon>Acidobacteriaceae</taxon>
        <taxon>Acidicapsa</taxon>
    </lineage>
</organism>
<dbReference type="Proteomes" id="UP001596091">
    <property type="component" value="Unassembled WGS sequence"/>
</dbReference>
<keyword evidence="6" id="KW-1185">Reference proteome</keyword>
<dbReference type="Pfam" id="PF00135">
    <property type="entry name" value="COesterase"/>
    <property type="match status" value="1"/>
</dbReference>
<dbReference type="EMBL" id="JBHSPH010000019">
    <property type="protein sequence ID" value="MFC5865344.1"/>
    <property type="molecule type" value="Genomic_DNA"/>
</dbReference>
<dbReference type="InterPro" id="IPR019826">
    <property type="entry name" value="Carboxylesterase_B_AS"/>
</dbReference>
<proteinExistence type="inferred from homology"/>
<keyword evidence="2 3" id="KW-0378">Hydrolase</keyword>
<comment type="caution">
    <text evidence="5">The sequence shown here is derived from an EMBL/GenBank/DDBJ whole genome shotgun (WGS) entry which is preliminary data.</text>
</comment>
<evidence type="ECO:0000256" key="3">
    <source>
        <dbReference type="RuleBase" id="RU361235"/>
    </source>
</evidence>
<dbReference type="PROSITE" id="PS00122">
    <property type="entry name" value="CARBOXYLESTERASE_B_1"/>
    <property type="match status" value="1"/>
</dbReference>
<evidence type="ECO:0000313" key="5">
    <source>
        <dbReference type="EMBL" id="MFC5865344.1"/>
    </source>
</evidence>
<evidence type="ECO:0000259" key="4">
    <source>
        <dbReference type="Pfam" id="PF00135"/>
    </source>
</evidence>
<evidence type="ECO:0000313" key="6">
    <source>
        <dbReference type="Proteomes" id="UP001596091"/>
    </source>
</evidence>
<accession>A0ABW1EMV7</accession>
<dbReference type="InterPro" id="IPR050309">
    <property type="entry name" value="Type-B_Carboxylest/Lipase"/>
</dbReference>
<dbReference type="InterPro" id="IPR002018">
    <property type="entry name" value="CarbesteraseB"/>
</dbReference>
<feature type="domain" description="Carboxylesterase type B" evidence="4">
    <location>
        <begin position="2"/>
        <end position="63"/>
    </location>
</feature>
<dbReference type="SUPFAM" id="SSF53474">
    <property type="entry name" value="alpha/beta-Hydrolases"/>
    <property type="match status" value="1"/>
</dbReference>
<reference evidence="6" key="1">
    <citation type="journal article" date="2019" name="Int. J. Syst. Evol. Microbiol.">
        <title>The Global Catalogue of Microorganisms (GCM) 10K type strain sequencing project: providing services to taxonomists for standard genome sequencing and annotation.</title>
        <authorList>
            <consortium name="The Broad Institute Genomics Platform"/>
            <consortium name="The Broad Institute Genome Sequencing Center for Infectious Disease"/>
            <person name="Wu L."/>
            <person name="Ma J."/>
        </authorList>
    </citation>
    <scope>NUCLEOTIDE SEQUENCE [LARGE SCALE GENOMIC DNA]</scope>
    <source>
        <strain evidence="6">JCM 4087</strain>
    </source>
</reference>
<dbReference type="RefSeq" id="WP_317890919.1">
    <property type="nucleotide sequence ID" value="NZ_JAGSYH010000011.1"/>
</dbReference>
<protein>
    <recommendedName>
        <fullName evidence="3">Carboxylic ester hydrolase</fullName>
        <ecNumber evidence="3">3.1.1.-</ecNumber>
    </recommendedName>
</protein>
<gene>
    <name evidence="5" type="ORF">ACFPT7_23775</name>
</gene>
<dbReference type="Gene3D" id="3.40.50.1820">
    <property type="entry name" value="alpha/beta hydrolase"/>
    <property type="match status" value="1"/>
</dbReference>